<name>A0ACC2JJF5_9PEZI</name>
<organism evidence="1 2">
    <name type="scientific">Lasiodiplodia mahajangana</name>
    <dbReference type="NCBI Taxonomy" id="1108764"/>
    <lineage>
        <taxon>Eukaryota</taxon>
        <taxon>Fungi</taxon>
        <taxon>Dikarya</taxon>
        <taxon>Ascomycota</taxon>
        <taxon>Pezizomycotina</taxon>
        <taxon>Dothideomycetes</taxon>
        <taxon>Dothideomycetes incertae sedis</taxon>
        <taxon>Botryosphaeriales</taxon>
        <taxon>Botryosphaeriaceae</taxon>
        <taxon>Lasiodiplodia</taxon>
    </lineage>
</organism>
<protein>
    <submittedName>
        <fullName evidence="1">Uncharacterized protein</fullName>
    </submittedName>
</protein>
<comment type="caution">
    <text evidence="1">The sequence shown here is derived from an EMBL/GenBank/DDBJ whole genome shotgun (WGS) entry which is preliminary data.</text>
</comment>
<dbReference type="Proteomes" id="UP001153332">
    <property type="component" value="Unassembled WGS sequence"/>
</dbReference>
<sequence length="391" mass="45664">MSQLLNTTKRDLLGALYQVEVGLDDESFQEYFDFFEMLEKEECPGNLGTESLAQLIIKVVKDMKDKPSATRPYMRDRLRGEMQENSESPMDNERLDAILGIALRIWLMIDLTHMSEFWKDSQGLCDSIYGLFYPNKPAPSFMIHAGTINNEAAAQAELAIFRAEESASIQSRLTHDMTAANLSRLTKMKIEWTGYLNRNLQFDAEFRRLSIFYRNRWLFDTVTMVKRWQEEQMKREQENQDTTGRGSVEETSAGSRNLPPFPIPLEVLEEALKALNFLLPPYDASTRLFLRKERRSLYDFRLEHFEELGDRNKSKVRLKDFVYYHDRLVELAYEYLNPPKSWGTIWRDYRNPAQYWTFWIGLVIFIATLVFGVLSSVLAGVQIYYAQHPSG</sequence>
<proteinExistence type="predicted"/>
<dbReference type="EMBL" id="JAPUUL010001339">
    <property type="protein sequence ID" value="KAJ8127672.1"/>
    <property type="molecule type" value="Genomic_DNA"/>
</dbReference>
<reference evidence="1" key="1">
    <citation type="submission" date="2022-12" db="EMBL/GenBank/DDBJ databases">
        <title>Genome Sequence of Lasiodiplodia mahajangana.</title>
        <authorList>
            <person name="Buettner E."/>
        </authorList>
    </citation>
    <scope>NUCLEOTIDE SEQUENCE</scope>
    <source>
        <strain evidence="1">VT137</strain>
    </source>
</reference>
<evidence type="ECO:0000313" key="1">
    <source>
        <dbReference type="EMBL" id="KAJ8127672.1"/>
    </source>
</evidence>
<accession>A0ACC2JJF5</accession>
<keyword evidence="2" id="KW-1185">Reference proteome</keyword>
<evidence type="ECO:0000313" key="2">
    <source>
        <dbReference type="Proteomes" id="UP001153332"/>
    </source>
</evidence>
<gene>
    <name evidence="1" type="ORF">O1611_g5964</name>
</gene>